<accession>A0A6A5Z0F8</accession>
<feature type="chain" id="PRO_5025587182" evidence="1">
    <location>
        <begin position="26"/>
        <end position="172"/>
    </location>
</feature>
<dbReference type="EMBL" id="ML977331">
    <property type="protein sequence ID" value="KAF2112327.1"/>
    <property type="molecule type" value="Genomic_DNA"/>
</dbReference>
<dbReference type="OrthoDB" id="3924764at2759"/>
<organism evidence="2 3">
    <name type="scientific">Lophiotrema nucula</name>
    <dbReference type="NCBI Taxonomy" id="690887"/>
    <lineage>
        <taxon>Eukaryota</taxon>
        <taxon>Fungi</taxon>
        <taxon>Dikarya</taxon>
        <taxon>Ascomycota</taxon>
        <taxon>Pezizomycotina</taxon>
        <taxon>Dothideomycetes</taxon>
        <taxon>Pleosporomycetidae</taxon>
        <taxon>Pleosporales</taxon>
        <taxon>Lophiotremataceae</taxon>
        <taxon>Lophiotrema</taxon>
    </lineage>
</organism>
<keyword evidence="1" id="KW-0732">Signal</keyword>
<protein>
    <submittedName>
        <fullName evidence="2">Uncharacterized protein</fullName>
    </submittedName>
</protein>
<keyword evidence="3" id="KW-1185">Reference proteome</keyword>
<gene>
    <name evidence="2" type="ORF">BDV96DRAFT_602253</name>
</gene>
<dbReference type="AlphaFoldDB" id="A0A6A5Z0F8"/>
<proteinExistence type="predicted"/>
<feature type="signal peptide" evidence="1">
    <location>
        <begin position="1"/>
        <end position="25"/>
    </location>
</feature>
<evidence type="ECO:0000313" key="3">
    <source>
        <dbReference type="Proteomes" id="UP000799770"/>
    </source>
</evidence>
<evidence type="ECO:0000256" key="1">
    <source>
        <dbReference type="SAM" id="SignalP"/>
    </source>
</evidence>
<reference evidence="2" key="1">
    <citation type="journal article" date="2020" name="Stud. Mycol.">
        <title>101 Dothideomycetes genomes: a test case for predicting lifestyles and emergence of pathogens.</title>
        <authorList>
            <person name="Haridas S."/>
            <person name="Albert R."/>
            <person name="Binder M."/>
            <person name="Bloem J."/>
            <person name="Labutti K."/>
            <person name="Salamov A."/>
            <person name="Andreopoulos B."/>
            <person name="Baker S."/>
            <person name="Barry K."/>
            <person name="Bills G."/>
            <person name="Bluhm B."/>
            <person name="Cannon C."/>
            <person name="Castanera R."/>
            <person name="Culley D."/>
            <person name="Daum C."/>
            <person name="Ezra D."/>
            <person name="Gonzalez J."/>
            <person name="Henrissat B."/>
            <person name="Kuo A."/>
            <person name="Liang C."/>
            <person name="Lipzen A."/>
            <person name="Lutzoni F."/>
            <person name="Magnuson J."/>
            <person name="Mondo S."/>
            <person name="Nolan M."/>
            <person name="Ohm R."/>
            <person name="Pangilinan J."/>
            <person name="Park H.-J."/>
            <person name="Ramirez L."/>
            <person name="Alfaro M."/>
            <person name="Sun H."/>
            <person name="Tritt A."/>
            <person name="Yoshinaga Y."/>
            <person name="Zwiers L.-H."/>
            <person name="Turgeon B."/>
            <person name="Goodwin S."/>
            <person name="Spatafora J."/>
            <person name="Crous P."/>
            <person name="Grigoriev I."/>
        </authorList>
    </citation>
    <scope>NUCLEOTIDE SEQUENCE</scope>
    <source>
        <strain evidence="2">CBS 627.86</strain>
    </source>
</reference>
<evidence type="ECO:0000313" key="2">
    <source>
        <dbReference type="EMBL" id="KAF2112327.1"/>
    </source>
</evidence>
<sequence length="172" mass="17743">MKISSFLSCTLALLAAAGPAPNGCGDQCYTATDDCGVAYSACWDQCTLSGTAQVITRPACSTLPATSSTNTTAPDATITTPPSQTETACHKPGQCIDFLTTCGSSIGLWGACYNPCEKSEAPKPPACTLAPVTVTQWPGNVTTTTTTRSRVSAGPRPACTHTKAWMCAPANW</sequence>
<name>A0A6A5Z0F8_9PLEO</name>
<dbReference type="Proteomes" id="UP000799770">
    <property type="component" value="Unassembled WGS sequence"/>
</dbReference>